<feature type="region of interest" description="Disordered" evidence="1">
    <location>
        <begin position="328"/>
        <end position="356"/>
    </location>
</feature>
<feature type="domain" description="Endonuclease/exonuclease/phosphatase" evidence="3">
    <location>
        <begin position="116"/>
        <end position="311"/>
    </location>
</feature>
<accession>A0A150X5D3</accession>
<evidence type="ECO:0000259" key="3">
    <source>
        <dbReference type="Pfam" id="PF03372"/>
    </source>
</evidence>
<keyword evidence="2" id="KW-1133">Transmembrane helix</keyword>
<organism evidence="4 5">
    <name type="scientific">Roseivirga spongicola</name>
    <dbReference type="NCBI Taxonomy" id="333140"/>
    <lineage>
        <taxon>Bacteria</taxon>
        <taxon>Pseudomonadati</taxon>
        <taxon>Bacteroidota</taxon>
        <taxon>Cytophagia</taxon>
        <taxon>Cytophagales</taxon>
        <taxon>Roseivirgaceae</taxon>
        <taxon>Roseivirga</taxon>
    </lineage>
</organism>
<dbReference type="AlphaFoldDB" id="A0A150X5D3"/>
<dbReference type="InterPro" id="IPR005135">
    <property type="entry name" value="Endo/exonuclease/phosphatase"/>
</dbReference>
<name>A0A150X5D3_9BACT</name>
<evidence type="ECO:0000256" key="1">
    <source>
        <dbReference type="SAM" id="MobiDB-lite"/>
    </source>
</evidence>
<feature type="transmembrane region" description="Helical" evidence="2">
    <location>
        <begin position="36"/>
        <end position="56"/>
    </location>
</feature>
<dbReference type="STRING" id="333140.AWW68_14760"/>
<proteinExistence type="predicted"/>
<feature type="compositionally biased region" description="Acidic residues" evidence="1">
    <location>
        <begin position="334"/>
        <end position="356"/>
    </location>
</feature>
<keyword evidence="5" id="KW-1185">Reference proteome</keyword>
<dbReference type="RefSeq" id="WP_068223012.1">
    <property type="nucleotide sequence ID" value="NZ_CP139724.1"/>
</dbReference>
<protein>
    <recommendedName>
        <fullName evidence="3">Endonuclease/exonuclease/phosphatase domain-containing protein</fullName>
    </recommendedName>
</protein>
<keyword evidence="2" id="KW-0472">Membrane</keyword>
<evidence type="ECO:0000313" key="5">
    <source>
        <dbReference type="Proteomes" id="UP000075606"/>
    </source>
</evidence>
<keyword evidence="2" id="KW-0812">Transmembrane</keyword>
<evidence type="ECO:0000313" key="4">
    <source>
        <dbReference type="EMBL" id="KYG73925.1"/>
    </source>
</evidence>
<dbReference type="Gene3D" id="3.60.10.10">
    <property type="entry name" value="Endonuclease/exonuclease/phosphatase"/>
    <property type="match status" value="1"/>
</dbReference>
<dbReference type="OrthoDB" id="9796594at2"/>
<dbReference type="InterPro" id="IPR036691">
    <property type="entry name" value="Endo/exonu/phosph_ase_sf"/>
</dbReference>
<gene>
    <name evidence="4" type="ORF">AWW68_14760</name>
</gene>
<feature type="transmembrane region" description="Helical" evidence="2">
    <location>
        <begin position="62"/>
        <end position="82"/>
    </location>
</feature>
<dbReference type="GO" id="GO:0003824">
    <property type="term" value="F:catalytic activity"/>
    <property type="evidence" value="ECO:0007669"/>
    <property type="project" value="InterPro"/>
</dbReference>
<dbReference type="SUPFAM" id="SSF56219">
    <property type="entry name" value="DNase I-like"/>
    <property type="match status" value="1"/>
</dbReference>
<sequence length="356" mass="40655">MNALQIVLIVLSWIFILGAILPSFRITHWSVRNFDFIRVQLIPIKLLILIVSLFVLDQESTLGMVTMATLLIALLYQIKIIFPYLSLFNKKKWPNAKSNTISIISSNVLQENDNCDKLIALVKEHQPDILLTLESNAKWEKALKSIEEYYPSTKKIALENRYGMHFYTKLKVKQLTAHFLISEEFPSIEAHLEDSEGNDFIFWGVHPPPPSPTEEETSKKKDAELMKVAKRVAKCELPTLVIGDFNNVTWSRSSKAFAKASNLTDPRIGYGLCSTFPVNNKLMRFPLDLLFYSDGIEINKLQRMSDIGSDHFPLHSQFTIISEELKNSKSLSEEEKEEAEETIKDGEEEAQEEKAS</sequence>
<evidence type="ECO:0000256" key="2">
    <source>
        <dbReference type="SAM" id="Phobius"/>
    </source>
</evidence>
<reference evidence="4 5" key="1">
    <citation type="submission" date="2016-01" db="EMBL/GenBank/DDBJ databases">
        <title>Genome sequencing of Roseivirga spongicola UST030701-084.</title>
        <authorList>
            <person name="Selvaratnam C."/>
            <person name="Thevarajoo S."/>
            <person name="Goh K.M."/>
            <person name="Ee R."/>
            <person name="Chan K.-G."/>
            <person name="Chong C.S."/>
        </authorList>
    </citation>
    <scope>NUCLEOTIDE SEQUENCE [LARGE SCALE GENOMIC DNA]</scope>
    <source>
        <strain evidence="4 5">UST030701-084</strain>
    </source>
</reference>
<feature type="transmembrane region" description="Helical" evidence="2">
    <location>
        <begin position="6"/>
        <end position="24"/>
    </location>
</feature>
<dbReference type="EMBL" id="LRPC01000028">
    <property type="protein sequence ID" value="KYG73925.1"/>
    <property type="molecule type" value="Genomic_DNA"/>
</dbReference>
<dbReference type="Proteomes" id="UP000075606">
    <property type="component" value="Unassembled WGS sequence"/>
</dbReference>
<dbReference type="Pfam" id="PF03372">
    <property type="entry name" value="Exo_endo_phos"/>
    <property type="match status" value="1"/>
</dbReference>
<comment type="caution">
    <text evidence="4">The sequence shown here is derived from an EMBL/GenBank/DDBJ whole genome shotgun (WGS) entry which is preliminary data.</text>
</comment>